<evidence type="ECO:0000313" key="1">
    <source>
        <dbReference type="EMBL" id="KAL0317612.1"/>
    </source>
</evidence>
<dbReference type="EMBL" id="JACGWK010000014">
    <property type="protein sequence ID" value="KAL0317612.1"/>
    <property type="molecule type" value="Genomic_DNA"/>
</dbReference>
<proteinExistence type="predicted"/>
<sequence length="122" mass="13980">MRSRGRERRVQMESSGGGCIDRWGGISKTGVACFLLVCRNVFWAREGFHSECSIEECGDIGKRKLEKWADLYVGVPETLITEGRQLMEPGEREWVGGCRGGEWRDRRVQGVAENEWEIVKMR</sequence>
<reference evidence="1" key="1">
    <citation type="submission" date="2020-06" db="EMBL/GenBank/DDBJ databases">
        <authorList>
            <person name="Li T."/>
            <person name="Hu X."/>
            <person name="Zhang T."/>
            <person name="Song X."/>
            <person name="Zhang H."/>
            <person name="Dai N."/>
            <person name="Sheng W."/>
            <person name="Hou X."/>
            <person name="Wei L."/>
        </authorList>
    </citation>
    <scope>NUCLEOTIDE SEQUENCE</scope>
    <source>
        <strain evidence="1">G01</strain>
        <tissue evidence="1">Leaf</tissue>
    </source>
</reference>
<gene>
    <name evidence="1" type="ORF">Sangu_2175500</name>
</gene>
<accession>A0AAW2LE03</accession>
<protein>
    <submittedName>
        <fullName evidence="1">Uncharacterized protein</fullName>
    </submittedName>
</protein>
<organism evidence="1">
    <name type="scientific">Sesamum angustifolium</name>
    <dbReference type="NCBI Taxonomy" id="2727405"/>
    <lineage>
        <taxon>Eukaryota</taxon>
        <taxon>Viridiplantae</taxon>
        <taxon>Streptophyta</taxon>
        <taxon>Embryophyta</taxon>
        <taxon>Tracheophyta</taxon>
        <taxon>Spermatophyta</taxon>
        <taxon>Magnoliopsida</taxon>
        <taxon>eudicotyledons</taxon>
        <taxon>Gunneridae</taxon>
        <taxon>Pentapetalae</taxon>
        <taxon>asterids</taxon>
        <taxon>lamiids</taxon>
        <taxon>Lamiales</taxon>
        <taxon>Pedaliaceae</taxon>
        <taxon>Sesamum</taxon>
    </lineage>
</organism>
<reference evidence="1" key="2">
    <citation type="journal article" date="2024" name="Plant">
        <title>Genomic evolution and insights into agronomic trait innovations of Sesamum species.</title>
        <authorList>
            <person name="Miao H."/>
            <person name="Wang L."/>
            <person name="Qu L."/>
            <person name="Liu H."/>
            <person name="Sun Y."/>
            <person name="Le M."/>
            <person name="Wang Q."/>
            <person name="Wei S."/>
            <person name="Zheng Y."/>
            <person name="Lin W."/>
            <person name="Duan Y."/>
            <person name="Cao H."/>
            <person name="Xiong S."/>
            <person name="Wang X."/>
            <person name="Wei L."/>
            <person name="Li C."/>
            <person name="Ma Q."/>
            <person name="Ju M."/>
            <person name="Zhao R."/>
            <person name="Li G."/>
            <person name="Mu C."/>
            <person name="Tian Q."/>
            <person name="Mei H."/>
            <person name="Zhang T."/>
            <person name="Gao T."/>
            <person name="Zhang H."/>
        </authorList>
    </citation>
    <scope>NUCLEOTIDE SEQUENCE</scope>
    <source>
        <strain evidence="1">G01</strain>
    </source>
</reference>
<dbReference type="AlphaFoldDB" id="A0AAW2LE03"/>
<comment type="caution">
    <text evidence="1">The sequence shown here is derived from an EMBL/GenBank/DDBJ whole genome shotgun (WGS) entry which is preliminary data.</text>
</comment>
<name>A0AAW2LE03_9LAMI</name>